<sequence length="51" mass="5403">MFFLTQSFLLHGGKQIGVVLGDSQITAEHGSPQQGMAEKAGILPHRVLSGI</sequence>
<dbReference type="Proteomes" id="UP000282378">
    <property type="component" value="Unassembled WGS sequence"/>
</dbReference>
<evidence type="ECO:0000313" key="2">
    <source>
        <dbReference type="Proteomes" id="UP000282378"/>
    </source>
</evidence>
<protein>
    <submittedName>
        <fullName evidence="1">Uncharacterized protein</fullName>
    </submittedName>
</protein>
<proteinExistence type="predicted"/>
<dbReference type="AlphaFoldDB" id="A0A3M2VCF3"/>
<evidence type="ECO:0000313" key="1">
    <source>
        <dbReference type="EMBL" id="RML36949.1"/>
    </source>
</evidence>
<accession>A0A3M2VCF3</accession>
<reference evidence="1 2" key="1">
    <citation type="submission" date="2018-08" db="EMBL/GenBank/DDBJ databases">
        <title>Recombination of ecologically and evolutionarily significant loci maintains genetic cohesion in the Pseudomonas syringae species complex.</title>
        <authorList>
            <person name="Dillon M."/>
            <person name="Thakur S."/>
            <person name="Almeida R.N.D."/>
            <person name="Weir B.S."/>
            <person name="Guttman D.S."/>
        </authorList>
    </citation>
    <scope>NUCLEOTIDE SEQUENCE [LARGE SCALE GENOMIC DNA]</scope>
    <source>
        <strain evidence="1 2">88_10</strain>
    </source>
</reference>
<organism evidence="1 2">
    <name type="scientific">Pseudomonas syringae pv. maculicola</name>
    <dbReference type="NCBI Taxonomy" id="59511"/>
    <lineage>
        <taxon>Bacteria</taxon>
        <taxon>Pseudomonadati</taxon>
        <taxon>Pseudomonadota</taxon>
        <taxon>Gammaproteobacteria</taxon>
        <taxon>Pseudomonadales</taxon>
        <taxon>Pseudomonadaceae</taxon>
        <taxon>Pseudomonas</taxon>
    </lineage>
</organism>
<gene>
    <name evidence="1" type="ORF">APX70_02080</name>
</gene>
<name>A0A3M2VCF3_PSEYM</name>
<dbReference type="EMBL" id="RBNL01004207">
    <property type="protein sequence ID" value="RML36949.1"/>
    <property type="molecule type" value="Genomic_DNA"/>
</dbReference>
<comment type="caution">
    <text evidence="1">The sequence shown here is derived from an EMBL/GenBank/DDBJ whole genome shotgun (WGS) entry which is preliminary data.</text>
</comment>